<comment type="cofactor">
    <cofactor evidence="1">
        <name>[4Fe-4S] cluster</name>
        <dbReference type="ChEBI" id="CHEBI:49883"/>
    </cofactor>
</comment>
<dbReference type="InterPro" id="IPR000385">
    <property type="entry name" value="MoaA_NifB_PqqE_Fe-S-bd_CS"/>
</dbReference>
<evidence type="ECO:0000256" key="3">
    <source>
        <dbReference type="ARBA" id="ARBA00022691"/>
    </source>
</evidence>
<evidence type="ECO:0000256" key="5">
    <source>
        <dbReference type="ARBA" id="ARBA00023002"/>
    </source>
</evidence>
<dbReference type="Pfam" id="PF13186">
    <property type="entry name" value="SPASM"/>
    <property type="match status" value="1"/>
</dbReference>
<name>A0A7J0BG93_9BACT</name>
<evidence type="ECO:0000256" key="1">
    <source>
        <dbReference type="ARBA" id="ARBA00001966"/>
    </source>
</evidence>
<evidence type="ECO:0000256" key="7">
    <source>
        <dbReference type="ARBA" id="ARBA00023014"/>
    </source>
</evidence>
<dbReference type="PANTHER" id="PTHR11228:SF7">
    <property type="entry name" value="PQQA PEPTIDE CYCLASE"/>
    <property type="match status" value="1"/>
</dbReference>
<dbReference type="Gene3D" id="3.20.20.70">
    <property type="entry name" value="Aldolase class I"/>
    <property type="match status" value="1"/>
</dbReference>
<keyword evidence="6" id="KW-0408">Iron</keyword>
<protein>
    <submittedName>
        <fullName evidence="9">Radical SAM protein</fullName>
    </submittedName>
</protein>
<dbReference type="InterPro" id="IPR023885">
    <property type="entry name" value="4Fe4S-binding_SPASM_dom"/>
</dbReference>
<evidence type="ECO:0000256" key="4">
    <source>
        <dbReference type="ARBA" id="ARBA00022723"/>
    </source>
</evidence>
<reference evidence="9 10" key="1">
    <citation type="submission" date="2020-05" db="EMBL/GenBank/DDBJ databases">
        <title>Draft genome sequence of Desulfovibrio sp. strain HN2T.</title>
        <authorList>
            <person name="Ueno A."/>
            <person name="Tamazawa S."/>
            <person name="Tamamura S."/>
            <person name="Murakami T."/>
            <person name="Kiyama T."/>
            <person name="Inomata H."/>
            <person name="Amano Y."/>
            <person name="Miyakawa K."/>
            <person name="Tamaki H."/>
            <person name="Naganuma T."/>
            <person name="Kaneko K."/>
        </authorList>
    </citation>
    <scope>NUCLEOTIDE SEQUENCE [LARGE SCALE GENOMIC DNA]</scope>
    <source>
        <strain evidence="9 10">HN2</strain>
    </source>
</reference>
<evidence type="ECO:0000256" key="2">
    <source>
        <dbReference type="ARBA" id="ARBA00022485"/>
    </source>
</evidence>
<dbReference type="SFLD" id="SFLDG01067">
    <property type="entry name" value="SPASM/twitch_domain_containing"/>
    <property type="match status" value="1"/>
</dbReference>
<dbReference type="AlphaFoldDB" id="A0A7J0BG93"/>
<dbReference type="Proteomes" id="UP000503840">
    <property type="component" value="Unassembled WGS sequence"/>
</dbReference>
<comment type="caution">
    <text evidence="9">The sequence shown here is derived from an EMBL/GenBank/DDBJ whole genome shotgun (WGS) entry which is preliminary data.</text>
</comment>
<sequence>MSSQLKRELKWPEQATLAIEVCGVCNLRCPMCSYPRLKRKKGMMDFGLFTRIAEDAADNGHGIVSLHFFGEPLLWPHIVDGVALLSKFGMHPRLSTNGMLLTGDMARRLQDAGMKEIMVTIDTLRPEAYNIIRAGGDFETVRRNIHDAIAAAPDLLIRPQMMPTKHNEGETEEDFYNEFGRHRNFQVQPWFIHRMIEADNLTKDLFHKPGDVDKRLCDKPFERVDVLWDGTTVLCCLDAEGELVTGDLKKNSISYSWEGPKAMRLRRKILAGEWHDLPACRACMADHVVTDIAPTCWKKSDTLPPLPESYQRVYDRILELGEYDDEKGSWTNGGMKGC</sequence>
<dbReference type="SFLD" id="SFLDS00029">
    <property type="entry name" value="Radical_SAM"/>
    <property type="match status" value="1"/>
</dbReference>
<dbReference type="GO" id="GO:0016491">
    <property type="term" value="F:oxidoreductase activity"/>
    <property type="evidence" value="ECO:0007669"/>
    <property type="project" value="UniProtKB-KW"/>
</dbReference>
<keyword evidence="4" id="KW-0479">Metal-binding</keyword>
<dbReference type="CDD" id="cd01335">
    <property type="entry name" value="Radical_SAM"/>
    <property type="match status" value="1"/>
</dbReference>
<dbReference type="Pfam" id="PF04055">
    <property type="entry name" value="Radical_SAM"/>
    <property type="match status" value="1"/>
</dbReference>
<dbReference type="PROSITE" id="PS01305">
    <property type="entry name" value="MOAA_NIFB_PQQE"/>
    <property type="match status" value="1"/>
</dbReference>
<dbReference type="CDD" id="cd21109">
    <property type="entry name" value="SPASM"/>
    <property type="match status" value="1"/>
</dbReference>
<keyword evidence="5" id="KW-0560">Oxidoreductase</keyword>
<dbReference type="InterPro" id="IPR050377">
    <property type="entry name" value="Radical_SAM_PqqE_MftC-like"/>
</dbReference>
<dbReference type="GO" id="GO:0046872">
    <property type="term" value="F:metal ion binding"/>
    <property type="evidence" value="ECO:0007669"/>
    <property type="project" value="UniProtKB-KW"/>
</dbReference>
<proteinExistence type="predicted"/>
<keyword evidence="2" id="KW-0004">4Fe-4S</keyword>
<dbReference type="PANTHER" id="PTHR11228">
    <property type="entry name" value="RADICAL SAM DOMAIN PROTEIN"/>
    <property type="match status" value="1"/>
</dbReference>
<keyword evidence="10" id="KW-1185">Reference proteome</keyword>
<dbReference type="SFLD" id="SFLDG01387">
    <property type="entry name" value="BtrN-like_SPASM_domain_contain"/>
    <property type="match status" value="1"/>
</dbReference>
<accession>A0A7J0BG93</accession>
<evidence type="ECO:0000313" key="9">
    <source>
        <dbReference type="EMBL" id="GFM32548.1"/>
    </source>
</evidence>
<dbReference type="EMBL" id="BLVO01000012">
    <property type="protein sequence ID" value="GFM32548.1"/>
    <property type="molecule type" value="Genomic_DNA"/>
</dbReference>
<dbReference type="InterPro" id="IPR007197">
    <property type="entry name" value="rSAM"/>
</dbReference>
<dbReference type="InterPro" id="IPR013785">
    <property type="entry name" value="Aldolase_TIM"/>
</dbReference>
<keyword evidence="3" id="KW-0949">S-adenosyl-L-methionine</keyword>
<dbReference type="InterPro" id="IPR058240">
    <property type="entry name" value="rSAM_sf"/>
</dbReference>
<dbReference type="PROSITE" id="PS51918">
    <property type="entry name" value="RADICAL_SAM"/>
    <property type="match status" value="1"/>
</dbReference>
<dbReference type="InterPro" id="IPR034391">
    <property type="entry name" value="AdoMet-like_SPASM_containing"/>
</dbReference>
<dbReference type="GO" id="GO:0051539">
    <property type="term" value="F:4 iron, 4 sulfur cluster binding"/>
    <property type="evidence" value="ECO:0007669"/>
    <property type="project" value="UniProtKB-KW"/>
</dbReference>
<organism evidence="9 10">
    <name type="scientific">Desulfovibrio subterraneus</name>
    <dbReference type="NCBI Taxonomy" id="2718620"/>
    <lineage>
        <taxon>Bacteria</taxon>
        <taxon>Pseudomonadati</taxon>
        <taxon>Thermodesulfobacteriota</taxon>
        <taxon>Desulfovibrionia</taxon>
        <taxon>Desulfovibrionales</taxon>
        <taxon>Desulfovibrionaceae</taxon>
        <taxon>Desulfovibrio</taxon>
    </lineage>
</organism>
<feature type="domain" description="Radical SAM core" evidence="8">
    <location>
        <begin position="9"/>
        <end position="220"/>
    </location>
</feature>
<dbReference type="SUPFAM" id="SSF102114">
    <property type="entry name" value="Radical SAM enzymes"/>
    <property type="match status" value="1"/>
</dbReference>
<keyword evidence="7" id="KW-0411">Iron-sulfur</keyword>
<gene>
    <name evidence="9" type="ORF">DSM101010T_09130</name>
</gene>
<evidence type="ECO:0000313" key="10">
    <source>
        <dbReference type="Proteomes" id="UP000503840"/>
    </source>
</evidence>
<evidence type="ECO:0000259" key="8">
    <source>
        <dbReference type="PROSITE" id="PS51918"/>
    </source>
</evidence>
<dbReference type="RefSeq" id="WP_174404247.1">
    <property type="nucleotide sequence ID" value="NZ_BLVO01000012.1"/>
</dbReference>
<evidence type="ECO:0000256" key="6">
    <source>
        <dbReference type="ARBA" id="ARBA00023004"/>
    </source>
</evidence>